<organism evidence="7">
    <name type="scientific">uncultured miscellaneous Crenarchaeota group</name>
    <dbReference type="NCBI Taxonomy" id="1368239"/>
    <lineage>
        <taxon>Archaea</taxon>
        <taxon>Candidatus Bathyarchaeota</taxon>
        <taxon>environmental samples</taxon>
    </lineage>
</organism>
<dbReference type="Pfam" id="PF00924">
    <property type="entry name" value="MS_channel_2nd"/>
    <property type="match status" value="1"/>
</dbReference>
<accession>W8RW69</accession>
<dbReference type="SUPFAM" id="SSF50182">
    <property type="entry name" value="Sm-like ribonucleoproteins"/>
    <property type="match status" value="1"/>
</dbReference>
<dbReference type="InterPro" id="IPR010920">
    <property type="entry name" value="LSM_dom_sf"/>
</dbReference>
<keyword evidence="2 5" id="KW-0812">Transmembrane</keyword>
<dbReference type="PANTHER" id="PTHR30566:SF5">
    <property type="entry name" value="MECHANOSENSITIVE ION CHANNEL PROTEIN 1, MITOCHONDRIAL-RELATED"/>
    <property type="match status" value="1"/>
</dbReference>
<proteinExistence type="predicted"/>
<reference evidence="7" key="1">
    <citation type="journal article" date="2014" name="ISME J.">
        <title>Genetic and functional properties of uncultivated MCG archaea assessed by metagenome and gene expression analyses.</title>
        <authorList>
            <person name="Meng J."/>
            <person name="Xu J."/>
            <person name="Qin D."/>
            <person name="He Y."/>
            <person name="Xiao X."/>
            <person name="Wang F."/>
        </authorList>
    </citation>
    <scope>NUCLEOTIDE SEQUENCE</scope>
</reference>
<dbReference type="GO" id="GO:0055085">
    <property type="term" value="P:transmembrane transport"/>
    <property type="evidence" value="ECO:0007669"/>
    <property type="project" value="InterPro"/>
</dbReference>
<evidence type="ECO:0000256" key="2">
    <source>
        <dbReference type="ARBA" id="ARBA00022692"/>
    </source>
</evidence>
<evidence type="ECO:0000256" key="1">
    <source>
        <dbReference type="ARBA" id="ARBA00004370"/>
    </source>
</evidence>
<dbReference type="Gene3D" id="2.30.30.60">
    <property type="match status" value="1"/>
</dbReference>
<feature type="domain" description="Mechanosensitive ion channel MscS" evidence="6">
    <location>
        <begin position="113"/>
        <end position="188"/>
    </location>
</feature>
<dbReference type="GO" id="GO:0016020">
    <property type="term" value="C:membrane"/>
    <property type="evidence" value="ECO:0007669"/>
    <property type="project" value="UniProtKB-SubCell"/>
</dbReference>
<dbReference type="PANTHER" id="PTHR30566">
    <property type="entry name" value="YNAI-RELATED MECHANOSENSITIVE ION CHANNEL"/>
    <property type="match status" value="1"/>
</dbReference>
<name>W8RW69_9ARCH</name>
<evidence type="ECO:0000313" key="7">
    <source>
        <dbReference type="EMBL" id="AHM02033.1"/>
    </source>
</evidence>
<dbReference type="InterPro" id="IPR006685">
    <property type="entry name" value="MscS_channel_2nd"/>
</dbReference>
<evidence type="ECO:0000259" key="6">
    <source>
        <dbReference type="Pfam" id="PF00924"/>
    </source>
</evidence>
<dbReference type="AlphaFoldDB" id="W8RW69"/>
<feature type="transmembrane region" description="Helical" evidence="5">
    <location>
        <begin position="71"/>
        <end position="89"/>
    </location>
</feature>
<keyword evidence="4 5" id="KW-0472">Membrane</keyword>
<feature type="transmembrane region" description="Helical" evidence="5">
    <location>
        <begin position="95"/>
        <end position="124"/>
    </location>
</feature>
<protein>
    <submittedName>
        <fullName evidence="7">Mechanosensitive ion channel</fullName>
    </submittedName>
</protein>
<evidence type="ECO:0000256" key="3">
    <source>
        <dbReference type="ARBA" id="ARBA00022989"/>
    </source>
</evidence>
<dbReference type="InterPro" id="IPR023408">
    <property type="entry name" value="MscS_beta-dom_sf"/>
</dbReference>
<feature type="transmembrane region" description="Helical" evidence="5">
    <location>
        <begin position="38"/>
        <end position="59"/>
    </location>
</feature>
<evidence type="ECO:0000256" key="4">
    <source>
        <dbReference type="ARBA" id="ARBA00023136"/>
    </source>
</evidence>
<feature type="transmembrane region" description="Helical" evidence="5">
    <location>
        <begin position="7"/>
        <end position="26"/>
    </location>
</feature>
<comment type="subcellular location">
    <subcellularLocation>
        <location evidence="1">Membrane</location>
    </subcellularLocation>
</comment>
<dbReference type="EMBL" id="KF439061">
    <property type="protein sequence ID" value="AHM02033.1"/>
    <property type="molecule type" value="Genomic_DNA"/>
</dbReference>
<sequence>MAAKIAFLLMLLGVFIIFSYFSFFDIEMELSSRITQTAGVFAIALIIDILAARFFLKYIGIPRVRFIVSKIAGYVTYLIALIVTLAIWVEQAQNLLFAVGVIGAGIAIALQKPITNLVGFLVLLTTKPYSIGDRIEIDGEAGDVIDIGFFFTKMMEIGKWTKYDQFTGRIKTIPNSLVLEKVVNNYSKDFGFIWEELMIPVTYASNIKKARGIMVEAAQNQSGELIKRSKRQLRRMTYKYLVEPRDVNPVVYVIPTDDWIELRLRFIVDAKHRRSNVNPVFESILENFSRQKDIRISSKTTARIWDAGRRKERY</sequence>
<keyword evidence="3 5" id="KW-1133">Transmembrane helix</keyword>
<evidence type="ECO:0000256" key="5">
    <source>
        <dbReference type="SAM" id="Phobius"/>
    </source>
</evidence>